<dbReference type="CDD" id="cd10917">
    <property type="entry name" value="CE4_NodB_like_6s_7s"/>
    <property type="match status" value="1"/>
</dbReference>
<accession>A0A1E7QJR0</accession>
<keyword evidence="7" id="KW-0732">Signal</keyword>
<reference evidence="9 10" key="1">
    <citation type="submission" date="2016-09" db="EMBL/GenBank/DDBJ databases">
        <title>Genomic evidence for plant-parasitic nematodes as the earliest Wolbachia hosts.</title>
        <authorList>
            <person name="Brown A.M."/>
            <person name="Wasala S.K."/>
            <person name="Howe D.K."/>
            <person name="Peetz A.B."/>
            <person name="Zasada I.A."/>
            <person name="Denver D.R."/>
        </authorList>
    </citation>
    <scope>NUCLEOTIDE SEQUENCE [LARGE SCALE GENOMIC DNA]</scope>
    <source>
        <strain evidence="10">wPpe</strain>
    </source>
</reference>
<dbReference type="InterPro" id="IPR050248">
    <property type="entry name" value="Polysacc_deacetylase_ArnD"/>
</dbReference>
<dbReference type="Pfam" id="PF01522">
    <property type="entry name" value="Polysacc_deac_1"/>
    <property type="match status" value="1"/>
</dbReference>
<dbReference type="InterPro" id="IPR002509">
    <property type="entry name" value="NODB_dom"/>
</dbReference>
<dbReference type="EMBL" id="MJMG01000007">
    <property type="protein sequence ID" value="OEY86617.1"/>
    <property type="molecule type" value="Genomic_DNA"/>
</dbReference>
<dbReference type="SUPFAM" id="SSF88713">
    <property type="entry name" value="Glycoside hydrolase/deacetylase"/>
    <property type="match status" value="1"/>
</dbReference>
<evidence type="ECO:0000256" key="2">
    <source>
        <dbReference type="ARBA" id="ARBA00010973"/>
    </source>
</evidence>
<proteinExistence type="inferred from homology"/>
<organism evidence="9 10">
    <name type="scientific">Wolbachia pipientis</name>
    <dbReference type="NCBI Taxonomy" id="955"/>
    <lineage>
        <taxon>Bacteria</taxon>
        <taxon>Pseudomonadati</taxon>
        <taxon>Pseudomonadota</taxon>
        <taxon>Alphaproteobacteria</taxon>
        <taxon>Rickettsiales</taxon>
        <taxon>Anaplasmataceae</taxon>
        <taxon>Wolbachieae</taxon>
        <taxon>Wolbachia</taxon>
    </lineage>
</organism>
<dbReference type="PROSITE" id="PS51677">
    <property type="entry name" value="NODB"/>
    <property type="match status" value="1"/>
</dbReference>
<feature type="domain" description="NodB homology" evidence="8">
    <location>
        <begin position="54"/>
        <end position="235"/>
    </location>
</feature>
<evidence type="ECO:0000256" key="7">
    <source>
        <dbReference type="SAM" id="SignalP"/>
    </source>
</evidence>
<evidence type="ECO:0000259" key="8">
    <source>
        <dbReference type="PROSITE" id="PS51677"/>
    </source>
</evidence>
<comment type="function">
    <text evidence="1">Is involved in generating a small heat-stable compound (Nod), an acylated oligomer of N-acetylglucosamine, that stimulates mitosis in various plant protoplasts.</text>
</comment>
<keyword evidence="10" id="KW-1185">Reference proteome</keyword>
<comment type="similarity">
    <text evidence="2">Belongs to the polysaccharide deacetylase family.</text>
</comment>
<comment type="caution">
    <text evidence="9">The sequence shown here is derived from an EMBL/GenBank/DDBJ whole genome shotgun (WGS) entry which is preliminary data.</text>
</comment>
<dbReference type="Proteomes" id="UP000175679">
    <property type="component" value="Unassembled WGS sequence"/>
</dbReference>
<dbReference type="PANTHER" id="PTHR10587">
    <property type="entry name" value="GLYCOSYL TRANSFERASE-RELATED"/>
    <property type="match status" value="1"/>
</dbReference>
<dbReference type="GO" id="GO:0016020">
    <property type="term" value="C:membrane"/>
    <property type="evidence" value="ECO:0007669"/>
    <property type="project" value="TreeGrafter"/>
</dbReference>
<evidence type="ECO:0000256" key="1">
    <source>
        <dbReference type="ARBA" id="ARBA00003236"/>
    </source>
</evidence>
<dbReference type="InterPro" id="IPR011330">
    <property type="entry name" value="Glyco_hydro/deAcase_b/a-brl"/>
</dbReference>
<keyword evidence="5" id="KW-0378">Hydrolase</keyword>
<dbReference type="GO" id="GO:0016810">
    <property type="term" value="F:hydrolase activity, acting on carbon-nitrogen (but not peptide) bonds"/>
    <property type="evidence" value="ECO:0007669"/>
    <property type="project" value="InterPro"/>
</dbReference>
<dbReference type="GO" id="GO:0005975">
    <property type="term" value="P:carbohydrate metabolic process"/>
    <property type="evidence" value="ECO:0007669"/>
    <property type="project" value="InterPro"/>
</dbReference>
<dbReference type="Gene3D" id="3.20.20.370">
    <property type="entry name" value="Glycoside hydrolase/deacetylase"/>
    <property type="match status" value="1"/>
</dbReference>
<keyword evidence="4" id="KW-0479">Metal-binding</keyword>
<protein>
    <recommendedName>
        <fullName evidence="3">Chitooligosaccharide deacetylase</fullName>
    </recommendedName>
    <alternativeName>
        <fullName evidence="6">Nodulation protein B</fullName>
    </alternativeName>
</protein>
<evidence type="ECO:0000256" key="4">
    <source>
        <dbReference type="ARBA" id="ARBA00022723"/>
    </source>
</evidence>
<dbReference type="OrthoDB" id="5291101at2"/>
<name>A0A1E7QJR0_WOLPI</name>
<evidence type="ECO:0000256" key="3">
    <source>
        <dbReference type="ARBA" id="ARBA00020071"/>
    </source>
</evidence>
<dbReference type="GO" id="GO:0046872">
    <property type="term" value="F:metal ion binding"/>
    <property type="evidence" value="ECO:0007669"/>
    <property type="project" value="UniProtKB-KW"/>
</dbReference>
<gene>
    <name evidence="9" type="ORF">BIY23_02845</name>
</gene>
<evidence type="ECO:0000256" key="6">
    <source>
        <dbReference type="ARBA" id="ARBA00032976"/>
    </source>
</evidence>
<sequence length="254" mass="28742">MLVRIITFFLLYSDIALCATCSFNTPYEGLSCNLNLAYNNLMNIKKLLHNNEDRFIALTFDDGPSSLARVNSILNVLEEHNAKATFFLLGERINSSSRNKAVKKIYNAGHEIGNHSWSHRKLTTLSSEEQFQELEGTNIAIERIIGKGVKWFRPPGGSHDESVINHAKQLNMCSILWTIDSLDWRGENPEVLVERVISSVHNGAIILLHDHHRQNTVEALPRIITILTKLGYSLVTLSEWEEKVCDALGKKQSF</sequence>
<evidence type="ECO:0000256" key="5">
    <source>
        <dbReference type="ARBA" id="ARBA00022801"/>
    </source>
</evidence>
<feature type="chain" id="PRO_5009200933" description="Chitooligosaccharide deacetylase" evidence="7">
    <location>
        <begin position="19"/>
        <end position="254"/>
    </location>
</feature>
<evidence type="ECO:0000313" key="9">
    <source>
        <dbReference type="EMBL" id="OEY86617.1"/>
    </source>
</evidence>
<dbReference type="PANTHER" id="PTHR10587:SF133">
    <property type="entry name" value="CHITIN DEACETYLASE 1-RELATED"/>
    <property type="match status" value="1"/>
</dbReference>
<feature type="signal peptide" evidence="7">
    <location>
        <begin position="1"/>
        <end position="18"/>
    </location>
</feature>
<evidence type="ECO:0000313" key="10">
    <source>
        <dbReference type="Proteomes" id="UP000175679"/>
    </source>
</evidence>
<dbReference type="AlphaFoldDB" id="A0A1E7QJR0"/>